<feature type="chain" id="PRO_5020452304" evidence="1">
    <location>
        <begin position="21"/>
        <end position="301"/>
    </location>
</feature>
<keyword evidence="4" id="KW-1185">Reference proteome</keyword>
<name>A0A4R0GIG8_9ACTN</name>
<comment type="caution">
    <text evidence="3">The sequence shown here is derived from an EMBL/GenBank/DDBJ whole genome shotgun (WGS) entry which is preliminary data.</text>
</comment>
<evidence type="ECO:0000259" key="2">
    <source>
        <dbReference type="Pfam" id="PF01261"/>
    </source>
</evidence>
<evidence type="ECO:0000313" key="3">
    <source>
        <dbReference type="EMBL" id="TCB97210.1"/>
    </source>
</evidence>
<dbReference type="InterPro" id="IPR036237">
    <property type="entry name" value="Xyl_isomerase-like_sf"/>
</dbReference>
<organism evidence="3 4">
    <name type="scientific">Micromonospora zingiberis</name>
    <dbReference type="NCBI Taxonomy" id="2053011"/>
    <lineage>
        <taxon>Bacteria</taxon>
        <taxon>Bacillati</taxon>
        <taxon>Actinomycetota</taxon>
        <taxon>Actinomycetes</taxon>
        <taxon>Micromonosporales</taxon>
        <taxon>Micromonosporaceae</taxon>
        <taxon>Micromonospora</taxon>
    </lineage>
</organism>
<dbReference type="AlphaFoldDB" id="A0A4R0GIG8"/>
<keyword evidence="3" id="KW-0413">Isomerase</keyword>
<dbReference type="InterPro" id="IPR050312">
    <property type="entry name" value="IolE/XylAMocC-like"/>
</dbReference>
<dbReference type="GO" id="GO:0016853">
    <property type="term" value="F:isomerase activity"/>
    <property type="evidence" value="ECO:0007669"/>
    <property type="project" value="UniProtKB-KW"/>
</dbReference>
<gene>
    <name evidence="3" type="ORF">E0H26_13135</name>
</gene>
<evidence type="ECO:0000313" key="4">
    <source>
        <dbReference type="Proteomes" id="UP000292274"/>
    </source>
</evidence>
<dbReference type="PANTHER" id="PTHR12110:SF48">
    <property type="entry name" value="BLL3656 PROTEIN"/>
    <property type="match status" value="1"/>
</dbReference>
<dbReference type="PANTHER" id="PTHR12110">
    <property type="entry name" value="HYDROXYPYRUVATE ISOMERASE"/>
    <property type="match status" value="1"/>
</dbReference>
<sequence length="301" mass="31973">MTSSSVAAARLVLAWGTVRAASFPDRVWAAADAGFPSIGMAVPDYLALLKAGWTDERMSAVLTEHGVTIDEVEVIFGFCAPPGPANLPERPGLVYADPEIEAAAFRMADAFGARRVQAVGTFGDEPVGPQVAAAFTALCDRAAAHGLRVALEFVPYTNIPDLRTALDILTAAGRANGGLCVDAWHFFRGNADFDALAAVDPGDIFMIQVNDGPATPTTPNRMFDAVHHRRCPGEGDFDLERFLHLLDRPGLDAPISVEVYSDDLARLPSIDAARRAASTTQALLRRLPTTGTHAHQQGTGA</sequence>
<dbReference type="RefSeq" id="WP_131303878.1">
    <property type="nucleotide sequence ID" value="NZ_SJJR01000007.1"/>
</dbReference>
<reference evidence="3 4" key="1">
    <citation type="submission" date="2019-02" db="EMBL/GenBank/DDBJ databases">
        <title>Jishengella sp. nov., isolated from a root of Zingiber montanum.</title>
        <authorList>
            <person name="Kuncharoen N."/>
            <person name="Kudo T."/>
            <person name="Masahiro Y."/>
            <person name="Ohkuma M."/>
            <person name="Tanasupawat S."/>
        </authorList>
    </citation>
    <scope>NUCLEOTIDE SEQUENCE [LARGE SCALE GENOMIC DNA]</scope>
    <source>
        <strain evidence="3 4">PLAI 1-1</strain>
    </source>
</reference>
<feature type="domain" description="Xylose isomerase-like TIM barrel" evidence="2">
    <location>
        <begin position="29"/>
        <end position="277"/>
    </location>
</feature>
<dbReference type="Gene3D" id="3.20.20.150">
    <property type="entry name" value="Divalent-metal-dependent TIM barrel enzymes"/>
    <property type="match status" value="1"/>
</dbReference>
<proteinExistence type="predicted"/>
<protein>
    <submittedName>
        <fullName evidence="3">Sugar phosphate isomerase/epimerase</fullName>
    </submittedName>
</protein>
<dbReference type="OrthoDB" id="9780241at2"/>
<dbReference type="Proteomes" id="UP000292274">
    <property type="component" value="Unassembled WGS sequence"/>
</dbReference>
<dbReference type="InterPro" id="IPR013022">
    <property type="entry name" value="Xyl_isomerase-like_TIM-brl"/>
</dbReference>
<dbReference type="EMBL" id="SJJR01000007">
    <property type="protein sequence ID" value="TCB97210.1"/>
    <property type="molecule type" value="Genomic_DNA"/>
</dbReference>
<dbReference type="SUPFAM" id="SSF51658">
    <property type="entry name" value="Xylose isomerase-like"/>
    <property type="match status" value="1"/>
</dbReference>
<feature type="signal peptide" evidence="1">
    <location>
        <begin position="1"/>
        <end position="20"/>
    </location>
</feature>
<keyword evidence="1" id="KW-0732">Signal</keyword>
<evidence type="ECO:0000256" key="1">
    <source>
        <dbReference type="SAM" id="SignalP"/>
    </source>
</evidence>
<accession>A0A4R0GIG8</accession>
<dbReference type="Pfam" id="PF01261">
    <property type="entry name" value="AP_endonuc_2"/>
    <property type="match status" value="1"/>
</dbReference>